<dbReference type="Proteomes" id="UP001526430">
    <property type="component" value="Unassembled WGS sequence"/>
</dbReference>
<reference evidence="1 2" key="1">
    <citation type="submission" date="2022-10" db="EMBL/GenBank/DDBJ databases">
        <title>Roseococcus glaciei nov., sp. nov., isolated from glacier.</title>
        <authorList>
            <person name="Liu Q."/>
            <person name="Xin Y.-H."/>
        </authorList>
    </citation>
    <scope>NUCLEOTIDE SEQUENCE [LARGE SCALE GENOMIC DNA]</scope>
    <source>
        <strain evidence="1 2">MDT2-1-1</strain>
    </source>
</reference>
<sequence>MVWVAIVGPSGAGKDTILAALREELAGDAHFHFARRVISRPEDAGGEAHEYLPPEGFAAADLILQWEAHGLRYGIRRAEVERAPVTLLNLSRTVLEEAASRHPLLVAEVTAPRAVLAERLRARGREEGAEIAARLDRKGTPLKGLNQVRIINDGPVHAAVAALRRALEACAAGRFPP</sequence>
<proteinExistence type="predicted"/>
<gene>
    <name evidence="1" type="ORF">OF850_00410</name>
</gene>
<dbReference type="Gene3D" id="3.40.50.300">
    <property type="entry name" value="P-loop containing nucleotide triphosphate hydrolases"/>
    <property type="match status" value="1"/>
</dbReference>
<keyword evidence="2" id="KW-1185">Reference proteome</keyword>
<accession>A0ABT3NPJ0</accession>
<organism evidence="1 2">
    <name type="scientific">Sabulicella glaciei</name>
    <dbReference type="NCBI Taxonomy" id="2984948"/>
    <lineage>
        <taxon>Bacteria</taxon>
        <taxon>Pseudomonadati</taxon>
        <taxon>Pseudomonadota</taxon>
        <taxon>Alphaproteobacteria</taxon>
        <taxon>Acetobacterales</taxon>
        <taxon>Acetobacteraceae</taxon>
        <taxon>Sabulicella</taxon>
    </lineage>
</organism>
<evidence type="ECO:0000313" key="1">
    <source>
        <dbReference type="EMBL" id="MCW8084076.1"/>
    </source>
</evidence>
<name>A0ABT3NPJ0_9PROT</name>
<dbReference type="InterPro" id="IPR027417">
    <property type="entry name" value="P-loop_NTPase"/>
</dbReference>
<dbReference type="SUPFAM" id="SSF52540">
    <property type="entry name" value="P-loop containing nucleoside triphosphate hydrolases"/>
    <property type="match status" value="1"/>
</dbReference>
<protein>
    <submittedName>
        <fullName evidence="1">Phosphonate metabolism protein/1,5-bisphosphokinase (PRPP-forming) PhnN</fullName>
    </submittedName>
</protein>
<dbReference type="EMBL" id="JAPFQI010000001">
    <property type="protein sequence ID" value="MCW8084076.1"/>
    <property type="molecule type" value="Genomic_DNA"/>
</dbReference>
<evidence type="ECO:0000313" key="2">
    <source>
        <dbReference type="Proteomes" id="UP001526430"/>
    </source>
</evidence>
<comment type="caution">
    <text evidence="1">The sequence shown here is derived from an EMBL/GenBank/DDBJ whole genome shotgun (WGS) entry which is preliminary data.</text>
</comment>